<feature type="repeat" description="PPR" evidence="21">
    <location>
        <begin position="143"/>
        <end position="177"/>
    </location>
</feature>
<dbReference type="FunFam" id="1.25.40.10:FF:001093">
    <property type="entry name" value="Pentatricopeptide repeat-containing protein At2g34400"/>
    <property type="match status" value="1"/>
</dbReference>
<dbReference type="EC" id="2.7.11.1" evidence="4"/>
<dbReference type="GO" id="GO:0016070">
    <property type="term" value="P:RNA metabolic process"/>
    <property type="evidence" value="ECO:0007669"/>
    <property type="project" value="UniProtKB-ARBA"/>
</dbReference>
<dbReference type="Gene3D" id="2.60.120.200">
    <property type="match status" value="1"/>
</dbReference>
<evidence type="ECO:0000256" key="11">
    <source>
        <dbReference type="ARBA" id="ARBA00022737"/>
    </source>
</evidence>
<dbReference type="FunFam" id="1.25.40.10:FF:000227">
    <property type="entry name" value="Pentatricopeptide repeat-containing protein At3g13880"/>
    <property type="match status" value="1"/>
</dbReference>
<evidence type="ECO:0000256" key="6">
    <source>
        <dbReference type="ARBA" id="ARBA00022527"/>
    </source>
</evidence>
<comment type="similarity">
    <text evidence="3">In the C-terminal section; belongs to the protein kinase superfamily. Ser/Thr protein kinase family.</text>
</comment>
<dbReference type="PROSITE" id="PS50011">
    <property type="entry name" value="PROTEIN_KINASE_DOM"/>
    <property type="match status" value="1"/>
</dbReference>
<comment type="catalytic activity">
    <reaction evidence="19">
        <text>L-threonyl-[protein] + ATP = O-phospho-L-threonyl-[protein] + ADP + H(+)</text>
        <dbReference type="Rhea" id="RHEA:46608"/>
        <dbReference type="Rhea" id="RHEA-COMP:11060"/>
        <dbReference type="Rhea" id="RHEA-COMP:11605"/>
        <dbReference type="ChEBI" id="CHEBI:15378"/>
        <dbReference type="ChEBI" id="CHEBI:30013"/>
        <dbReference type="ChEBI" id="CHEBI:30616"/>
        <dbReference type="ChEBI" id="CHEBI:61977"/>
        <dbReference type="ChEBI" id="CHEBI:456216"/>
        <dbReference type="EC" id="2.7.11.1"/>
    </reaction>
</comment>
<dbReference type="PROSITE" id="PS00107">
    <property type="entry name" value="PROTEIN_KINASE_ATP"/>
    <property type="match status" value="1"/>
</dbReference>
<dbReference type="InterPro" id="IPR017441">
    <property type="entry name" value="Protein_kinase_ATP_BS"/>
</dbReference>
<evidence type="ECO:0000313" key="26">
    <source>
        <dbReference type="EMBL" id="KAA8543840.1"/>
    </source>
</evidence>
<dbReference type="Gene3D" id="1.25.40.10">
    <property type="entry name" value="Tetratricopeptide repeat domain"/>
    <property type="match status" value="4"/>
</dbReference>
<comment type="catalytic activity">
    <reaction evidence="20">
        <text>L-seryl-[protein] + ATP = O-phospho-L-seryl-[protein] + ADP + H(+)</text>
        <dbReference type="Rhea" id="RHEA:17989"/>
        <dbReference type="Rhea" id="RHEA-COMP:9863"/>
        <dbReference type="Rhea" id="RHEA-COMP:11604"/>
        <dbReference type="ChEBI" id="CHEBI:15378"/>
        <dbReference type="ChEBI" id="CHEBI:29999"/>
        <dbReference type="ChEBI" id="CHEBI:30616"/>
        <dbReference type="ChEBI" id="CHEBI:83421"/>
        <dbReference type="ChEBI" id="CHEBI:456216"/>
        <dbReference type="EC" id="2.7.11.1"/>
    </reaction>
</comment>
<protein>
    <recommendedName>
        <fullName evidence="4">non-specific serine/threonine protein kinase</fullName>
        <ecNumber evidence="4">2.7.11.1</ecNumber>
    </recommendedName>
</protein>
<dbReference type="InterPro" id="IPR019825">
    <property type="entry name" value="Lectin_legB_Mn/Ca_BS"/>
</dbReference>
<dbReference type="SUPFAM" id="SSF49899">
    <property type="entry name" value="Concanavalin A-like lectins/glucanases"/>
    <property type="match status" value="1"/>
</dbReference>
<dbReference type="Pfam" id="PF23403">
    <property type="entry name" value="LTI65_LTI78_N"/>
    <property type="match status" value="1"/>
</dbReference>
<dbReference type="Pfam" id="PF20431">
    <property type="entry name" value="E_motif"/>
    <property type="match status" value="1"/>
</dbReference>
<dbReference type="InterPro" id="IPR050528">
    <property type="entry name" value="L-type_Lectin-RKs"/>
</dbReference>
<keyword evidence="13" id="KW-0418">Kinase</keyword>
<dbReference type="EMBL" id="CM018034">
    <property type="protein sequence ID" value="KAA8543840.1"/>
    <property type="molecule type" value="Genomic_DNA"/>
</dbReference>
<evidence type="ECO:0000256" key="23">
    <source>
        <dbReference type="SAM" id="MobiDB-lite"/>
    </source>
</evidence>
<dbReference type="InterPro" id="IPR013320">
    <property type="entry name" value="ConA-like_dom_sf"/>
</dbReference>
<evidence type="ECO:0000256" key="22">
    <source>
        <dbReference type="PROSITE-ProRule" id="PRU10141"/>
    </source>
</evidence>
<keyword evidence="12 22" id="KW-0547">Nucleotide-binding</keyword>
<dbReference type="PROSITE" id="PS51375">
    <property type="entry name" value="PPR"/>
    <property type="match status" value="6"/>
</dbReference>
<evidence type="ECO:0000256" key="9">
    <source>
        <dbReference type="ARBA" id="ARBA00022729"/>
    </source>
</evidence>
<feature type="repeat" description="PPR" evidence="21">
    <location>
        <begin position="244"/>
        <end position="278"/>
    </location>
</feature>
<dbReference type="GO" id="GO:0006952">
    <property type="term" value="P:defense response"/>
    <property type="evidence" value="ECO:0007669"/>
    <property type="project" value="UniProtKB-ARBA"/>
</dbReference>
<organism evidence="26 27">
    <name type="scientific">Nyssa sinensis</name>
    <dbReference type="NCBI Taxonomy" id="561372"/>
    <lineage>
        <taxon>Eukaryota</taxon>
        <taxon>Viridiplantae</taxon>
        <taxon>Streptophyta</taxon>
        <taxon>Embryophyta</taxon>
        <taxon>Tracheophyta</taxon>
        <taxon>Spermatophyta</taxon>
        <taxon>Magnoliopsida</taxon>
        <taxon>eudicotyledons</taxon>
        <taxon>Gunneridae</taxon>
        <taxon>Pentapetalae</taxon>
        <taxon>asterids</taxon>
        <taxon>Cornales</taxon>
        <taxon>Nyssaceae</taxon>
        <taxon>Nyssa</taxon>
    </lineage>
</organism>
<evidence type="ECO:0000256" key="17">
    <source>
        <dbReference type="ARBA" id="ARBA00023170"/>
    </source>
</evidence>
<evidence type="ECO:0000256" key="14">
    <source>
        <dbReference type="ARBA" id="ARBA00022840"/>
    </source>
</evidence>
<dbReference type="InterPro" id="IPR001220">
    <property type="entry name" value="Legume_lectin_dom"/>
</dbReference>
<keyword evidence="27" id="KW-1185">Reference proteome</keyword>
<dbReference type="SUPFAM" id="SSF56112">
    <property type="entry name" value="Protein kinase-like (PK-like)"/>
    <property type="match status" value="1"/>
</dbReference>
<dbReference type="Proteomes" id="UP000325577">
    <property type="component" value="Linkage Group LG11"/>
</dbReference>
<dbReference type="CDD" id="cd06899">
    <property type="entry name" value="lectin_legume_LecRK_Arcelin_ConA"/>
    <property type="match status" value="1"/>
</dbReference>
<name>A0A5J5BNX9_9ASTE</name>
<evidence type="ECO:0000256" key="24">
    <source>
        <dbReference type="SAM" id="Phobius"/>
    </source>
</evidence>
<gene>
    <name evidence="26" type="ORF">F0562_021983</name>
</gene>
<evidence type="ECO:0000256" key="18">
    <source>
        <dbReference type="ARBA" id="ARBA00023180"/>
    </source>
</evidence>
<proteinExistence type="inferred from homology"/>
<keyword evidence="9" id="KW-0732">Signal</keyword>
<dbReference type="Pfam" id="PF23399">
    <property type="entry name" value="LTI65_PGEED"/>
    <property type="match status" value="1"/>
</dbReference>
<evidence type="ECO:0000256" key="3">
    <source>
        <dbReference type="ARBA" id="ARBA00010217"/>
    </source>
</evidence>
<dbReference type="Gene3D" id="3.30.200.20">
    <property type="entry name" value="Phosphorylase Kinase, domain 1"/>
    <property type="match status" value="1"/>
</dbReference>
<dbReference type="GO" id="GO:0004674">
    <property type="term" value="F:protein serine/threonine kinase activity"/>
    <property type="evidence" value="ECO:0007669"/>
    <property type="project" value="UniProtKB-KW"/>
</dbReference>
<feature type="repeat" description="PPR" evidence="21">
    <location>
        <begin position="346"/>
        <end position="380"/>
    </location>
</feature>
<feature type="domain" description="Protein kinase" evidence="25">
    <location>
        <begin position="1179"/>
        <end position="1456"/>
    </location>
</feature>
<dbReference type="InterPro" id="IPR011990">
    <property type="entry name" value="TPR-like_helical_dom_sf"/>
</dbReference>
<evidence type="ECO:0000256" key="15">
    <source>
        <dbReference type="ARBA" id="ARBA00022989"/>
    </source>
</evidence>
<keyword evidence="7" id="KW-0808">Transferase</keyword>
<evidence type="ECO:0000256" key="13">
    <source>
        <dbReference type="ARBA" id="ARBA00022777"/>
    </source>
</evidence>
<dbReference type="InterPro" id="IPR000719">
    <property type="entry name" value="Prot_kinase_dom"/>
</dbReference>
<dbReference type="Pfam" id="PF13041">
    <property type="entry name" value="PPR_2"/>
    <property type="match status" value="4"/>
</dbReference>
<sequence length="1506" mass="167466">MSLRFPTSQRWCTLVDASKTTNQIFSRALTTHNHHTSHPEDNFKSCNGDIFNDNESNWNPFDLSFFSDLQQRESVHAPYILNKIVSSCAKSSSLYTGIQVHSTIVKMGFDSNVYIGSALVDMYGKCGMISYAQQMFDEMYHRNVVTWNSLISGYMHTQYLDTAIELFVEMLRVGITPTPFSVSAVLGGCAQLEVGELGTQVHGLSLKAGFCFNVVVGTGLIDMYSKCWNINDSMKLFDQMPDKNVVTWTSMVTGYAQNQQPDEAMILVREMSRVGLKSNYVTYNSLLSSFCFPDDLDHCKQVHCRIIREGLESNAYLAVTLVTVYSECSNSIEDFYKICSSVTIWDQISWNAVIAGFSNLGKGEEAFTCFSKMSQAGINVDFFTFTSILRAMGISSALEEGKQTHAIIFKTGYASNVYVQNGLISMYARCGKIDDAKKAFSSMDEHDLISWNSLLSGCAHHGYGRAAIEMFELMRTTGVKPDLTTFLAVLSACSHVGLLDKGLEYFNLMRNDDFFQPPKVEHYACIVDLYGRAGYLHEAEAFINSMQIEPGPSVFKALLSACQVHGNMEIAGRCMRKLVELCPNDPATYVLLSNLLATGGYWNDAAGVRKLISPTLGKHHDQEDDHGHQNKKSVLTKVKEKAIKLRHSLSKKKHGHENNVTPSWGVSLDDTEYDDEDPEYLETPMYESELAPEVYRETARQHPRAVPVVSEKHVLLSSVKNEAEQENEKPPNSRTITETVSEMLAPAYASVSDATQTIASKIAGLTVATPAAPETGEYAGSGTQKLDRVLETREHATGDQQTLDKSVSVKEYVMHKLEPGEDEKALSQVITDAISPRKTSALRSLHFIILLSIKLLAVAQDENQFIYNGFRGANLHLDGIAKIHSSGLLQLTNSSRQQPGHAFYQLPLKFNTSKSLSFSTNFVFVIVPEWVNLSGHGMAFTISPSLDFKQAVASQYLGLFNTSDNGLSSNHVLAVELDTWQNTEFEDINDNHVGIDINGLKSIVSAPVTYFSSTEGTNKSLKLMSGNPIQVWIEYDEVEMLLNVTLAPIRTPKPIRPLLSTPINLSQILLDSMYVGFSSATGSIASKHYVLGWSFNRSGQAQNLELSKLPKLPRQRKSREKLGVEVAVSLMAMSILLIITGTVYVMRKKKFEETREDWEMEYGPQRFSYKDLYKATKGFKDKELLGAGGFGKVYRGVLSSSNNMEVAIKKVSHDSKQGMKEFVNEVSSMGRLRHRNLVQLLGYCRRKGELLLVYDYMLNGSLDKFLFSNEKPNLNWAQRYQILRGIASGLLYLHEEWEQVVLHRDVKASNVLLDADLNGRLGDFGLARLYDHGANFQTTHVVGTVGYLAPELTRTGKASTRTDVFAFGAFLLEVACGRRPIELTKLPEEIILVDWVYETWKKAAILETSDPGLEGDYVTEEMELVLKLGLLCSHPNPAARPSMRQVMQYLDGDAILPEILLESAGVGMVIMGNEASAEFGASLPSTSGKPPANFMSITESIFISGR</sequence>
<feature type="transmembrane region" description="Helical" evidence="24">
    <location>
        <begin position="1126"/>
        <end position="1146"/>
    </location>
</feature>
<evidence type="ECO:0000256" key="5">
    <source>
        <dbReference type="ARBA" id="ARBA00022475"/>
    </source>
</evidence>
<dbReference type="PANTHER" id="PTHR27007">
    <property type="match status" value="1"/>
</dbReference>
<accession>A0A5J5BNX9</accession>
<feature type="repeat" description="PPR" evidence="21">
    <location>
        <begin position="416"/>
        <end position="446"/>
    </location>
</feature>
<reference evidence="26 27" key="1">
    <citation type="submission" date="2019-09" db="EMBL/GenBank/DDBJ databases">
        <title>A chromosome-level genome assembly of the Chinese tupelo Nyssa sinensis.</title>
        <authorList>
            <person name="Yang X."/>
            <person name="Kang M."/>
            <person name="Yang Y."/>
            <person name="Xiong H."/>
            <person name="Wang M."/>
            <person name="Zhang Z."/>
            <person name="Wang Z."/>
            <person name="Wu H."/>
            <person name="Ma T."/>
            <person name="Liu J."/>
            <person name="Xi Z."/>
        </authorList>
    </citation>
    <scope>NUCLEOTIDE SEQUENCE [LARGE SCALE GENOMIC DNA]</scope>
    <source>
        <strain evidence="26">J267</strain>
        <tissue evidence="26">Leaf</tissue>
    </source>
</reference>
<dbReference type="NCBIfam" id="TIGR00756">
    <property type="entry name" value="PPR"/>
    <property type="match status" value="5"/>
</dbReference>
<keyword evidence="11" id="KW-0677">Repeat</keyword>
<dbReference type="CDD" id="cd14066">
    <property type="entry name" value="STKc_IRAK"/>
    <property type="match status" value="1"/>
</dbReference>
<dbReference type="GO" id="GO:0030246">
    <property type="term" value="F:carbohydrate binding"/>
    <property type="evidence" value="ECO:0007669"/>
    <property type="project" value="UniProtKB-KW"/>
</dbReference>
<keyword evidence="15 24" id="KW-1133">Transmembrane helix</keyword>
<keyword evidence="8 24" id="KW-0812">Transmembrane</keyword>
<dbReference type="Pfam" id="PF01535">
    <property type="entry name" value="PPR"/>
    <property type="match status" value="2"/>
</dbReference>
<dbReference type="OrthoDB" id="185373at2759"/>
<evidence type="ECO:0000256" key="16">
    <source>
        <dbReference type="ARBA" id="ARBA00023136"/>
    </source>
</evidence>
<evidence type="ECO:0000256" key="1">
    <source>
        <dbReference type="ARBA" id="ARBA00004251"/>
    </source>
</evidence>
<keyword evidence="17" id="KW-0675">Receptor</keyword>
<dbReference type="FunFam" id="3.30.200.20:FF:000112">
    <property type="entry name" value="Lectin-domain containing receptor kinase A4.3"/>
    <property type="match status" value="1"/>
</dbReference>
<dbReference type="GO" id="GO:0005524">
    <property type="term" value="F:ATP binding"/>
    <property type="evidence" value="ECO:0007669"/>
    <property type="project" value="UniProtKB-UniRule"/>
</dbReference>
<dbReference type="InterPro" id="IPR056605">
    <property type="entry name" value="LTI65_LTI78_N"/>
</dbReference>
<dbReference type="SMART" id="SM00220">
    <property type="entry name" value="S_TKc"/>
    <property type="match status" value="1"/>
</dbReference>
<evidence type="ECO:0000259" key="25">
    <source>
        <dbReference type="PROSITE" id="PS50011"/>
    </source>
</evidence>
<evidence type="ECO:0000256" key="4">
    <source>
        <dbReference type="ARBA" id="ARBA00012513"/>
    </source>
</evidence>
<feature type="binding site" evidence="22">
    <location>
        <position position="1210"/>
    </location>
    <ligand>
        <name>ATP</name>
        <dbReference type="ChEBI" id="CHEBI:30616"/>
    </ligand>
</feature>
<dbReference type="Gene3D" id="1.10.510.10">
    <property type="entry name" value="Transferase(Phosphotransferase) domain 1"/>
    <property type="match status" value="1"/>
</dbReference>
<dbReference type="InterPro" id="IPR046848">
    <property type="entry name" value="E_motif"/>
</dbReference>
<dbReference type="PROSITE" id="PS00108">
    <property type="entry name" value="PROTEIN_KINASE_ST"/>
    <property type="match status" value="1"/>
</dbReference>
<dbReference type="InterPro" id="IPR008271">
    <property type="entry name" value="Ser/Thr_kinase_AS"/>
</dbReference>
<dbReference type="Pfam" id="PF00139">
    <property type="entry name" value="Lectin_legB"/>
    <property type="match status" value="1"/>
</dbReference>
<feature type="repeat" description="PPR" evidence="21">
    <location>
        <begin position="447"/>
        <end position="481"/>
    </location>
</feature>
<keyword evidence="10" id="KW-0430">Lectin</keyword>
<dbReference type="FunFam" id="1.10.510.10:FF:000108">
    <property type="entry name" value="L-type lectin-domain containing receptor kinase S.4"/>
    <property type="match status" value="1"/>
</dbReference>
<keyword evidence="5" id="KW-1003">Cell membrane</keyword>
<keyword evidence="16 24" id="KW-0472">Membrane</keyword>
<dbReference type="Pfam" id="PF07714">
    <property type="entry name" value="PK_Tyr_Ser-Thr"/>
    <property type="match status" value="1"/>
</dbReference>
<keyword evidence="6" id="KW-0723">Serine/threonine-protein kinase</keyword>
<dbReference type="GO" id="GO:0005886">
    <property type="term" value="C:plasma membrane"/>
    <property type="evidence" value="ECO:0007669"/>
    <property type="project" value="UniProtKB-SubCell"/>
</dbReference>
<feature type="compositionally biased region" description="Acidic residues" evidence="23">
    <location>
        <begin position="669"/>
        <end position="678"/>
    </location>
</feature>
<evidence type="ECO:0000313" key="27">
    <source>
        <dbReference type="Proteomes" id="UP000325577"/>
    </source>
</evidence>
<evidence type="ECO:0000256" key="12">
    <source>
        <dbReference type="ARBA" id="ARBA00022741"/>
    </source>
</evidence>
<evidence type="ECO:0000256" key="19">
    <source>
        <dbReference type="ARBA" id="ARBA00047899"/>
    </source>
</evidence>
<comment type="similarity">
    <text evidence="2">In the N-terminal section; belongs to the leguminous lectin family.</text>
</comment>
<evidence type="ECO:0000256" key="21">
    <source>
        <dbReference type="PROSITE-ProRule" id="PRU00708"/>
    </source>
</evidence>
<keyword evidence="18" id="KW-0325">Glycoprotein</keyword>
<evidence type="ECO:0000256" key="20">
    <source>
        <dbReference type="ARBA" id="ARBA00048679"/>
    </source>
</evidence>
<feature type="region of interest" description="Disordered" evidence="23">
    <location>
        <begin position="647"/>
        <end position="678"/>
    </location>
</feature>
<feature type="repeat" description="PPR" evidence="21">
    <location>
        <begin position="279"/>
        <end position="313"/>
    </location>
</feature>
<dbReference type="InterPro" id="IPR011009">
    <property type="entry name" value="Kinase-like_dom_sf"/>
</dbReference>
<comment type="subcellular location">
    <subcellularLocation>
        <location evidence="1">Cell membrane</location>
        <topology evidence="1">Single-pass type I membrane protein</topology>
    </subcellularLocation>
</comment>
<evidence type="ECO:0000256" key="8">
    <source>
        <dbReference type="ARBA" id="ARBA00022692"/>
    </source>
</evidence>
<dbReference type="GO" id="GO:0051707">
    <property type="term" value="P:response to other organism"/>
    <property type="evidence" value="ECO:0007669"/>
    <property type="project" value="UniProtKB-ARBA"/>
</dbReference>
<dbReference type="PROSITE" id="PS00307">
    <property type="entry name" value="LECTIN_LEGUME_BETA"/>
    <property type="match status" value="1"/>
</dbReference>
<dbReference type="FunFam" id="2.60.120.200:FF:000096">
    <property type="entry name" value="L-type lectin-domain containing receptor kinase V.9"/>
    <property type="match status" value="1"/>
</dbReference>
<dbReference type="FunFam" id="1.25.40.10:FF:000344">
    <property type="entry name" value="Pentatricopeptide repeat-containing protein"/>
    <property type="match status" value="1"/>
</dbReference>
<evidence type="ECO:0000256" key="10">
    <source>
        <dbReference type="ARBA" id="ARBA00022734"/>
    </source>
</evidence>
<evidence type="ECO:0000256" key="2">
    <source>
        <dbReference type="ARBA" id="ARBA00008536"/>
    </source>
</evidence>
<dbReference type="InterPro" id="IPR057059">
    <property type="entry name" value="LTI65/LTI78_PGEED"/>
</dbReference>
<dbReference type="InterPro" id="IPR001245">
    <property type="entry name" value="Ser-Thr/Tyr_kinase_cat_dom"/>
</dbReference>
<evidence type="ECO:0000256" key="7">
    <source>
        <dbReference type="ARBA" id="ARBA00022679"/>
    </source>
</evidence>
<dbReference type="InterPro" id="IPR002885">
    <property type="entry name" value="PPR_rpt"/>
</dbReference>
<keyword evidence="14 22" id="KW-0067">ATP-binding</keyword>